<keyword evidence="25" id="KW-1185">Reference proteome</keyword>
<dbReference type="InterPro" id="IPR005829">
    <property type="entry name" value="Sugar_transporter_CS"/>
</dbReference>
<feature type="transmembrane region" description="Helical" evidence="22">
    <location>
        <begin position="84"/>
        <end position="105"/>
    </location>
</feature>
<dbReference type="PROSITE" id="PS00216">
    <property type="entry name" value="SUGAR_TRANSPORT_1"/>
    <property type="match status" value="1"/>
</dbReference>
<evidence type="ECO:0000256" key="8">
    <source>
        <dbReference type="ARBA" id="ARBA00044884"/>
    </source>
</evidence>
<comment type="subcellular location">
    <subcellularLocation>
        <location evidence="1">Membrane</location>
        <topology evidence="1">Multi-pass membrane protein</topology>
    </subcellularLocation>
</comment>
<dbReference type="InterPro" id="IPR020846">
    <property type="entry name" value="MFS_dom"/>
</dbReference>
<comment type="catalytic activity">
    <reaction evidence="14">
        <text>L-arginyl-glycine(out) = L-arginyl-glycine(in)</text>
        <dbReference type="Rhea" id="RHEA:79391"/>
        <dbReference type="ChEBI" id="CHEBI:229955"/>
    </reaction>
</comment>
<comment type="function">
    <text evidence="20">Lysosomal dipeptide uniporter that selectively exports lysine, arginine or histidine-containing dipeptides with a net positive charge from the lysosome lumen into the cytosol. Could play a role in a specific type of protein O-glycosylation indirectly regulating macrophages migration and tissue invasion. Also essential for liver homeostasis.</text>
</comment>
<evidence type="ECO:0000256" key="12">
    <source>
        <dbReference type="ARBA" id="ARBA00044899"/>
    </source>
</evidence>
<dbReference type="Proteomes" id="UP001165060">
    <property type="component" value="Unassembled WGS sequence"/>
</dbReference>
<evidence type="ECO:0000256" key="2">
    <source>
        <dbReference type="ARBA" id="ARBA00022692"/>
    </source>
</evidence>
<accession>A0ABQ6MJT2</accession>
<dbReference type="SUPFAM" id="SSF103473">
    <property type="entry name" value="MFS general substrate transporter"/>
    <property type="match status" value="1"/>
</dbReference>
<reference evidence="24 25" key="1">
    <citation type="journal article" date="2023" name="Commun. Biol.">
        <title>Genome analysis of Parmales, the sister group of diatoms, reveals the evolutionary specialization of diatoms from phago-mixotrophs to photoautotrophs.</title>
        <authorList>
            <person name="Ban H."/>
            <person name="Sato S."/>
            <person name="Yoshikawa S."/>
            <person name="Yamada K."/>
            <person name="Nakamura Y."/>
            <person name="Ichinomiya M."/>
            <person name="Sato N."/>
            <person name="Blanc-Mathieu R."/>
            <person name="Endo H."/>
            <person name="Kuwata A."/>
            <person name="Ogata H."/>
        </authorList>
    </citation>
    <scope>NUCLEOTIDE SEQUENCE [LARGE SCALE GENOMIC DNA]</scope>
</reference>
<evidence type="ECO:0000313" key="25">
    <source>
        <dbReference type="Proteomes" id="UP001165060"/>
    </source>
</evidence>
<feature type="transmembrane region" description="Helical" evidence="22">
    <location>
        <begin position="7"/>
        <end position="25"/>
    </location>
</feature>
<comment type="catalytic activity">
    <reaction evidence="16">
        <text>L-alanyl-L-lysine(out) = L-alanyl-L-lysine(in)</text>
        <dbReference type="Rhea" id="RHEA:79415"/>
        <dbReference type="ChEBI" id="CHEBI:192470"/>
    </reaction>
</comment>
<evidence type="ECO:0000256" key="7">
    <source>
        <dbReference type="ARBA" id="ARBA00044881"/>
    </source>
</evidence>
<evidence type="ECO:0000313" key="24">
    <source>
        <dbReference type="EMBL" id="GMI27221.1"/>
    </source>
</evidence>
<keyword evidence="4 22" id="KW-0472">Membrane</keyword>
<feature type="transmembrane region" description="Helical" evidence="22">
    <location>
        <begin position="117"/>
        <end position="137"/>
    </location>
</feature>
<feature type="transmembrane region" description="Helical" evidence="22">
    <location>
        <begin position="184"/>
        <end position="207"/>
    </location>
</feature>
<keyword evidence="2 22" id="KW-0812">Transmembrane</keyword>
<evidence type="ECO:0000256" key="10">
    <source>
        <dbReference type="ARBA" id="ARBA00044893"/>
    </source>
</evidence>
<evidence type="ECO:0000256" key="13">
    <source>
        <dbReference type="ARBA" id="ARBA00044900"/>
    </source>
</evidence>
<comment type="catalytic activity">
    <reaction evidence="12">
        <text>L-arginyl-L-alpha-amino acid(out) = L-arginyl-L-alpha-amino acid(in)</text>
        <dbReference type="Rhea" id="RHEA:79371"/>
        <dbReference type="ChEBI" id="CHEBI:84315"/>
    </reaction>
</comment>
<comment type="catalytic activity">
    <reaction evidence="7">
        <text>L-alpha-aminoacyl-L-arginine(out) = L-alpha-aminoacyl-L-arginine(in)</text>
        <dbReference type="Rhea" id="RHEA:79367"/>
        <dbReference type="ChEBI" id="CHEBI:229968"/>
    </reaction>
</comment>
<evidence type="ECO:0000256" key="21">
    <source>
        <dbReference type="ARBA" id="ARBA00046376"/>
    </source>
</evidence>
<comment type="catalytic activity">
    <reaction evidence="15">
        <text>L-histidyl-L-alpha-amino acid(out) = L-histidyl-L-alpha-amino acid(in)</text>
        <dbReference type="Rhea" id="RHEA:79379"/>
        <dbReference type="ChEBI" id="CHEBI:229964"/>
    </reaction>
</comment>
<organism evidence="24 25">
    <name type="scientific">Tetraparma gracilis</name>
    <dbReference type="NCBI Taxonomy" id="2962635"/>
    <lineage>
        <taxon>Eukaryota</taxon>
        <taxon>Sar</taxon>
        <taxon>Stramenopiles</taxon>
        <taxon>Ochrophyta</taxon>
        <taxon>Bolidophyceae</taxon>
        <taxon>Parmales</taxon>
        <taxon>Triparmaceae</taxon>
        <taxon>Tetraparma</taxon>
    </lineage>
</organism>
<evidence type="ECO:0000256" key="6">
    <source>
        <dbReference type="ARBA" id="ARBA00044878"/>
    </source>
</evidence>
<comment type="catalytic activity">
    <reaction evidence="8">
        <text>L-alpha-aminoacyl-L-histidine(out) = L-alpha-aminoacyl-L-histidine(in)</text>
        <dbReference type="Rhea" id="RHEA:79375"/>
        <dbReference type="ChEBI" id="CHEBI:229967"/>
    </reaction>
</comment>
<feature type="transmembrane region" description="Helical" evidence="22">
    <location>
        <begin position="243"/>
        <end position="264"/>
    </location>
</feature>
<sequence>MQVESSRYRYTILLLNCLLTFGSYYCFDMPSNCKDQIKEQIIDKFTDDSDLYYNYFYLVYSWTNMIMSLCAGLMVDKLGKEKSMYLFVFFCLFGSAVYAGGTAMTNSDPKLQYGVMFFGRFIFGLGGGPITIVQNVYTATHFKSHNLALAFGCTLTVSRVGSVINFSLTPAIYKFIENHISETYALAITLAFGSSLVLISAVSAVLLSRLDNQAVKEKAGPYKNEDTKISKKINLSDVKEFPALYWVLAVCIALFYSIVFPFMANAPTYLEEEKFGLSSTGLRVSSVYGVSMVASVALGAFVDWFGRRTQIAIIGTGLTIPTFYLLGYTTVDPIVSMLMLGVSYSVCAAALWPSVQMLVPLRTSGTANGVATSVQMLGIGICNIVVGKLNDGATFSHQMLFFAGLGAASLATALSMFCADTDRKMYLGKRDEDLSETDEMRSPLITKEELV</sequence>
<feature type="transmembrane region" description="Helical" evidence="22">
    <location>
        <begin position="399"/>
        <end position="419"/>
    </location>
</feature>
<evidence type="ECO:0000256" key="22">
    <source>
        <dbReference type="SAM" id="Phobius"/>
    </source>
</evidence>
<evidence type="ECO:0000256" key="11">
    <source>
        <dbReference type="ARBA" id="ARBA00044898"/>
    </source>
</evidence>
<dbReference type="EMBL" id="BRYB01002892">
    <property type="protein sequence ID" value="GMI27221.1"/>
    <property type="molecule type" value="Genomic_DNA"/>
</dbReference>
<dbReference type="InterPro" id="IPR052187">
    <property type="entry name" value="MFSD1"/>
</dbReference>
<evidence type="ECO:0000256" key="18">
    <source>
        <dbReference type="ARBA" id="ARBA00044985"/>
    </source>
</evidence>
<comment type="catalytic activity">
    <reaction evidence="17">
        <text>L-lysyl-glycine(out) = L-lysyl-glycine(in)</text>
        <dbReference type="Rhea" id="RHEA:79407"/>
        <dbReference type="ChEBI" id="CHEBI:191202"/>
    </reaction>
</comment>
<evidence type="ECO:0000256" key="15">
    <source>
        <dbReference type="ARBA" id="ARBA00044912"/>
    </source>
</evidence>
<evidence type="ECO:0000256" key="1">
    <source>
        <dbReference type="ARBA" id="ARBA00004141"/>
    </source>
</evidence>
<evidence type="ECO:0000256" key="19">
    <source>
        <dbReference type="ARBA" id="ARBA00045018"/>
    </source>
</evidence>
<evidence type="ECO:0000256" key="3">
    <source>
        <dbReference type="ARBA" id="ARBA00022989"/>
    </source>
</evidence>
<dbReference type="PANTHER" id="PTHR23512">
    <property type="entry name" value="MAJOR FACILITATOR SUPERFAMILY DOMAIN-CONTAINING PROTEIN 1"/>
    <property type="match status" value="1"/>
</dbReference>
<evidence type="ECO:0000259" key="23">
    <source>
        <dbReference type="PROSITE" id="PS50850"/>
    </source>
</evidence>
<feature type="transmembrane region" description="Helical" evidence="22">
    <location>
        <begin position="284"/>
        <end position="304"/>
    </location>
</feature>
<evidence type="ECO:0000256" key="20">
    <source>
        <dbReference type="ARBA" id="ARBA00045709"/>
    </source>
</evidence>
<protein>
    <recommendedName>
        <fullName evidence="18">Lysosomal dipeptide transporter MFSD1</fullName>
    </recommendedName>
    <alternativeName>
        <fullName evidence="19">Major facilitator superfamily domain-containing protein 1</fullName>
    </alternativeName>
</protein>
<name>A0ABQ6MJT2_9STRA</name>
<dbReference type="Pfam" id="PF07690">
    <property type="entry name" value="MFS_1"/>
    <property type="match status" value="1"/>
</dbReference>
<evidence type="ECO:0000256" key="4">
    <source>
        <dbReference type="ARBA" id="ARBA00023136"/>
    </source>
</evidence>
<feature type="domain" description="Major facilitator superfamily (MFS) profile" evidence="23">
    <location>
        <begin position="12"/>
        <end position="423"/>
    </location>
</feature>
<dbReference type="Gene3D" id="1.20.1250.20">
    <property type="entry name" value="MFS general substrate transporter like domains"/>
    <property type="match status" value="2"/>
</dbReference>
<evidence type="ECO:0000256" key="17">
    <source>
        <dbReference type="ARBA" id="ARBA00044924"/>
    </source>
</evidence>
<dbReference type="PANTHER" id="PTHR23512:SF5">
    <property type="entry name" value="MAJOR FACILITATOR SUPERFAMILY DOMAIN-CONTAINING PROTEIN 1"/>
    <property type="match status" value="1"/>
</dbReference>
<dbReference type="PROSITE" id="PS50850">
    <property type="entry name" value="MFS"/>
    <property type="match status" value="1"/>
</dbReference>
<dbReference type="InterPro" id="IPR011701">
    <property type="entry name" value="MFS"/>
</dbReference>
<dbReference type="InterPro" id="IPR036259">
    <property type="entry name" value="MFS_trans_sf"/>
</dbReference>
<feature type="transmembrane region" description="Helical" evidence="22">
    <location>
        <begin position="311"/>
        <end position="328"/>
    </location>
</feature>
<feature type="transmembrane region" description="Helical" evidence="22">
    <location>
        <begin position="334"/>
        <end position="355"/>
    </location>
</feature>
<feature type="transmembrane region" description="Helical" evidence="22">
    <location>
        <begin position="367"/>
        <end position="387"/>
    </location>
</feature>
<comment type="catalytic activity">
    <reaction evidence="11">
        <text>L-aspartyl-L-lysine(out) = L-aspartyl-L-lysine(in)</text>
        <dbReference type="Rhea" id="RHEA:79411"/>
        <dbReference type="ChEBI" id="CHEBI:229953"/>
    </reaction>
</comment>
<comment type="catalytic activity">
    <reaction evidence="6">
        <text>L-histidyl-glycine(out) = L-histidyl-glycine(in)</text>
        <dbReference type="Rhea" id="RHEA:79395"/>
        <dbReference type="ChEBI" id="CHEBI:229957"/>
    </reaction>
</comment>
<comment type="subunit">
    <text evidence="21">Homodimer. Interacts with lysosomal protein GLMP (via lumenal domain); the interaction starts while both proteins are still in the endoplasmic reticulum and is required for stabilization of MFSD1 in lysosomes but has no direct effect on its targeting to lysosomes or transporter activity.</text>
</comment>
<comment type="catalytic activity">
    <reaction evidence="9">
        <text>L-lysyl-L-alpha-amino acid(out) = L-lysyl-L-alpha-amino acid(in)</text>
        <dbReference type="Rhea" id="RHEA:79387"/>
        <dbReference type="ChEBI" id="CHEBI:229965"/>
    </reaction>
</comment>
<evidence type="ECO:0000256" key="14">
    <source>
        <dbReference type="ARBA" id="ARBA00044903"/>
    </source>
</evidence>
<feature type="transmembrane region" description="Helical" evidence="22">
    <location>
        <begin position="55"/>
        <end position="75"/>
    </location>
</feature>
<comment type="catalytic activity">
    <reaction evidence="13">
        <text>L-lysyl-L-lysine(out) = L-lysyl-L-lysine(in)</text>
        <dbReference type="Rhea" id="RHEA:79403"/>
        <dbReference type="ChEBI" id="CHEBI:229956"/>
    </reaction>
</comment>
<proteinExistence type="predicted"/>
<evidence type="ECO:0000256" key="5">
    <source>
        <dbReference type="ARBA" id="ARBA00044876"/>
    </source>
</evidence>
<gene>
    <name evidence="24" type="ORF">TeGR_g3395</name>
</gene>
<evidence type="ECO:0000256" key="9">
    <source>
        <dbReference type="ARBA" id="ARBA00044891"/>
    </source>
</evidence>
<comment type="caution">
    <text evidence="24">The sequence shown here is derived from an EMBL/GenBank/DDBJ whole genome shotgun (WGS) entry which is preliminary data.</text>
</comment>
<evidence type="ECO:0000256" key="16">
    <source>
        <dbReference type="ARBA" id="ARBA00044919"/>
    </source>
</evidence>
<comment type="catalytic activity">
    <reaction evidence="10">
        <text>L-alpha-aminoacyl-L-lysine(out) = L-alpha-aminoacyl-L-lysine(in)</text>
        <dbReference type="Rhea" id="RHEA:79383"/>
        <dbReference type="ChEBI" id="CHEBI:229966"/>
    </reaction>
</comment>
<feature type="transmembrane region" description="Helical" evidence="22">
    <location>
        <begin position="149"/>
        <end position="172"/>
    </location>
</feature>
<keyword evidence="3 22" id="KW-1133">Transmembrane helix</keyword>
<comment type="catalytic activity">
    <reaction evidence="5">
        <text>L-lysyl-L-alanine(out) = L-lysyl-L-alanine(in)</text>
        <dbReference type="Rhea" id="RHEA:79399"/>
        <dbReference type="ChEBI" id="CHEBI:229954"/>
    </reaction>
</comment>